<keyword evidence="3 5" id="KW-0874">Quinone</keyword>
<dbReference type="PANTHER" id="PTHR10884">
    <property type="entry name" value="NADH DEHYDROGENASE UBIQUINONE IRON-SULFUR PROTEIN 3"/>
    <property type="match status" value="1"/>
</dbReference>
<evidence type="ECO:0000256" key="2">
    <source>
        <dbReference type="ARBA" id="ARBA00022448"/>
    </source>
</evidence>
<keyword evidence="2 3" id="KW-0813">Transport</keyword>
<keyword evidence="3 4" id="KW-1278">Translocase</keyword>
<feature type="compositionally biased region" description="Basic and acidic residues" evidence="6">
    <location>
        <begin position="1"/>
        <end position="20"/>
    </location>
</feature>
<evidence type="ECO:0000313" key="9">
    <source>
        <dbReference type="Proteomes" id="UP001231941"/>
    </source>
</evidence>
<comment type="subcellular location">
    <subcellularLocation>
        <location evidence="3">Cell membrane</location>
        <topology evidence="3">Peripheral membrane protein</topology>
        <orientation evidence="3">Cytoplasmic side</orientation>
    </subcellularLocation>
</comment>
<evidence type="ECO:0000256" key="1">
    <source>
        <dbReference type="ARBA" id="ARBA00007569"/>
    </source>
</evidence>
<keyword evidence="3" id="KW-0472">Membrane</keyword>
<dbReference type="EC" id="7.1.1.-" evidence="3"/>
<dbReference type="PANTHER" id="PTHR10884:SF14">
    <property type="entry name" value="NADH DEHYDROGENASE [UBIQUINONE] IRON-SULFUR PROTEIN 3, MITOCHONDRIAL"/>
    <property type="match status" value="1"/>
</dbReference>
<dbReference type="Gene3D" id="3.30.460.80">
    <property type="entry name" value="NADH:ubiquinone oxidoreductase, 30kDa subunit"/>
    <property type="match status" value="1"/>
</dbReference>
<dbReference type="InterPro" id="IPR001268">
    <property type="entry name" value="NADH_UbQ_OxRdtase_30kDa_su"/>
</dbReference>
<feature type="domain" description="NADH:ubiquinone oxidoreductase 30kDa subunit" evidence="7">
    <location>
        <begin position="69"/>
        <end position="186"/>
    </location>
</feature>
<dbReference type="Pfam" id="PF00329">
    <property type="entry name" value="Complex1_30kDa"/>
    <property type="match status" value="1"/>
</dbReference>
<name>A0ABT9J5E9_9BACL</name>
<dbReference type="PROSITE" id="PS00542">
    <property type="entry name" value="COMPLEX1_30K"/>
    <property type="match status" value="1"/>
</dbReference>
<dbReference type="SUPFAM" id="SSF143243">
    <property type="entry name" value="Nqo5-like"/>
    <property type="match status" value="1"/>
</dbReference>
<accession>A0ABT9J5E9</accession>
<dbReference type="NCBIfam" id="TIGR01961">
    <property type="entry name" value="NuoC_fam"/>
    <property type="match status" value="1"/>
</dbReference>
<organism evidence="8 9">
    <name type="scientific">Chengkuizengella axinellae</name>
    <dbReference type="NCBI Taxonomy" id="3064388"/>
    <lineage>
        <taxon>Bacteria</taxon>
        <taxon>Bacillati</taxon>
        <taxon>Bacillota</taxon>
        <taxon>Bacilli</taxon>
        <taxon>Bacillales</taxon>
        <taxon>Paenibacillaceae</taxon>
        <taxon>Chengkuizengella</taxon>
    </lineage>
</organism>
<dbReference type="Proteomes" id="UP001231941">
    <property type="component" value="Unassembled WGS sequence"/>
</dbReference>
<comment type="similarity">
    <text evidence="1 3 4">Belongs to the complex I 30 kDa subunit family.</text>
</comment>
<gene>
    <name evidence="3" type="primary">nuoC</name>
    <name evidence="8" type="ORF">Q5Y73_22315</name>
</gene>
<sequence>MSDQKQVTEMDPKESKKNIENIEEEVTEEPSPNQDRLDRIVELIKTNIAEDAIEVAFINELDRDLPCIVIRSPYWVKTAMLLKESELLKLNYLRNVSGIDFETHFEVVYYLLSMSTGNQLDVCIKVKADRENPSIPSITSVWNTANWNEREIYDLLGVQFPGHPNLKRIMMPDDWEGHPLRKDYEPIDPEV</sequence>
<comment type="caution">
    <text evidence="8">The sequence shown here is derived from an EMBL/GenBank/DDBJ whole genome shotgun (WGS) entry which is preliminary data.</text>
</comment>
<keyword evidence="3" id="KW-1003">Cell membrane</keyword>
<evidence type="ECO:0000256" key="3">
    <source>
        <dbReference type="HAMAP-Rule" id="MF_01357"/>
    </source>
</evidence>
<keyword evidence="3 4" id="KW-0520">NAD</keyword>
<evidence type="ECO:0000256" key="5">
    <source>
        <dbReference type="RuleBase" id="RU003582"/>
    </source>
</evidence>
<dbReference type="RefSeq" id="WP_305994140.1">
    <property type="nucleotide sequence ID" value="NZ_JAVAMP010000019.1"/>
</dbReference>
<evidence type="ECO:0000256" key="4">
    <source>
        <dbReference type="RuleBase" id="RU003456"/>
    </source>
</evidence>
<evidence type="ECO:0000256" key="6">
    <source>
        <dbReference type="SAM" id="MobiDB-lite"/>
    </source>
</evidence>
<dbReference type="InterPro" id="IPR037232">
    <property type="entry name" value="NADH_quin_OxRdtase_su_C/D-like"/>
</dbReference>
<evidence type="ECO:0000259" key="7">
    <source>
        <dbReference type="Pfam" id="PF00329"/>
    </source>
</evidence>
<dbReference type="GO" id="GO:0050136">
    <property type="term" value="F:NADH dehydrogenase (quinone) (non-electrogenic) activity"/>
    <property type="evidence" value="ECO:0007669"/>
    <property type="project" value="UniProtKB-EC"/>
</dbReference>
<keyword evidence="9" id="KW-1185">Reference proteome</keyword>
<dbReference type="InterPro" id="IPR010218">
    <property type="entry name" value="NADH_DH_suC"/>
</dbReference>
<dbReference type="HAMAP" id="MF_01357">
    <property type="entry name" value="NDH1_NuoC"/>
    <property type="match status" value="1"/>
</dbReference>
<comment type="function">
    <text evidence="3">NDH-1 shuttles electrons from NADH, via FMN and iron-sulfur (Fe-S) centers, to quinones in the respiratory chain. The immediate electron acceptor for the enzyme in this species is believed to be a menaquinone. Couples the redox reaction to proton translocation (for every two electrons transferred, four hydrogen ions are translocated across the cytoplasmic membrane), and thus conserves the redox energy in a proton gradient.</text>
</comment>
<dbReference type="EMBL" id="JAVAMP010000019">
    <property type="protein sequence ID" value="MDP5276832.1"/>
    <property type="molecule type" value="Genomic_DNA"/>
</dbReference>
<proteinExistence type="inferred from homology"/>
<protein>
    <recommendedName>
        <fullName evidence="3">NADH-quinone oxidoreductase subunit C</fullName>
        <ecNumber evidence="3">7.1.1.-</ecNumber>
    </recommendedName>
    <alternativeName>
        <fullName evidence="3">NADH dehydrogenase I subunit C</fullName>
    </alternativeName>
    <alternativeName>
        <fullName evidence="3">NDH-1 subunit C</fullName>
    </alternativeName>
</protein>
<comment type="catalytic activity">
    <reaction evidence="3 5">
        <text>a quinone + NADH + 5 H(+)(in) = a quinol + NAD(+) + 4 H(+)(out)</text>
        <dbReference type="Rhea" id="RHEA:57888"/>
        <dbReference type="ChEBI" id="CHEBI:15378"/>
        <dbReference type="ChEBI" id="CHEBI:24646"/>
        <dbReference type="ChEBI" id="CHEBI:57540"/>
        <dbReference type="ChEBI" id="CHEBI:57945"/>
        <dbReference type="ChEBI" id="CHEBI:132124"/>
    </reaction>
</comment>
<dbReference type="InterPro" id="IPR020396">
    <property type="entry name" value="NADH_UbQ_OxRdtase_CS"/>
</dbReference>
<keyword evidence="8" id="KW-0560">Oxidoreductase</keyword>
<feature type="region of interest" description="Disordered" evidence="6">
    <location>
        <begin position="1"/>
        <end position="33"/>
    </location>
</feature>
<evidence type="ECO:0000313" key="8">
    <source>
        <dbReference type="EMBL" id="MDP5276832.1"/>
    </source>
</evidence>
<comment type="subunit">
    <text evidence="3">NDH-1 is composed of 14 different subunits. Subunits NuoB, C, D, E, F, and G constitute the peripheral sector of the complex.</text>
</comment>
<reference evidence="8 9" key="1">
    <citation type="submission" date="2023-08" db="EMBL/GenBank/DDBJ databases">
        <authorList>
            <person name="Park J.-S."/>
        </authorList>
    </citation>
    <scope>NUCLEOTIDE SEQUENCE [LARGE SCALE GENOMIC DNA]</scope>
    <source>
        <strain evidence="8 9">2205SS18-9</strain>
    </source>
</reference>